<dbReference type="InterPro" id="IPR029132">
    <property type="entry name" value="CBAH/NAAA_C"/>
</dbReference>
<keyword evidence="3" id="KW-1133">Transmembrane helix</keyword>
<keyword evidence="3" id="KW-0472">Membrane</keyword>
<evidence type="ECO:0000259" key="4">
    <source>
        <dbReference type="Pfam" id="PF02275"/>
    </source>
</evidence>
<dbReference type="GO" id="GO:0016787">
    <property type="term" value="F:hydrolase activity"/>
    <property type="evidence" value="ECO:0007669"/>
    <property type="project" value="UniProtKB-KW"/>
</dbReference>
<dbReference type="Pfam" id="PF02275">
    <property type="entry name" value="CBAH"/>
    <property type="match status" value="1"/>
</dbReference>
<name>E7GDJ9_9FIRM</name>
<dbReference type="AlphaFoldDB" id="E7GDJ9"/>
<evidence type="ECO:0000256" key="2">
    <source>
        <dbReference type="ARBA" id="ARBA00022801"/>
    </source>
</evidence>
<feature type="transmembrane region" description="Helical" evidence="3">
    <location>
        <begin position="12"/>
        <end position="29"/>
    </location>
</feature>
<evidence type="ECO:0000256" key="3">
    <source>
        <dbReference type="SAM" id="Phobius"/>
    </source>
</evidence>
<dbReference type="RefSeq" id="WP_008789929.1">
    <property type="nucleotide sequence ID" value="NZ_AKCB01000001.1"/>
</dbReference>
<sequence length="357" mass="40013">MNWKKILKRTLLTILVIVIVAGSVFYIVFRHEISSLMSLEKIDDYTLYTMEYDGDYGFDDFLKTGASNDAELVDFVVKKLLKGLPVEFSIPNLGCSTFNAETQDGDRIFGRNFDLTYSPALFVKTQPDNGYASMSTVNLGFLGFNEDKQPDSLTKQIITLAAPYAPLDGLNEKGLSIGVLLIPDEATNQQTDKIDITTTTAVRLVLDKASTVDEAIEFLKQYDMHSSAKSAYHFQIADANGKSVVVEYINNEISLVKDDKSYQMATNFLLTPGDYDFGHGQDRYEKMKTILDQNKGILKDEQAGMDILKAASSNIHKNERGEESATQWSILYNNTDLTAKMIMGRKYDQPAHEFSLK</sequence>
<evidence type="ECO:0000313" key="6">
    <source>
        <dbReference type="Proteomes" id="UP000003157"/>
    </source>
</evidence>
<keyword evidence="3" id="KW-0812">Transmembrane</keyword>
<reference evidence="5 6" key="1">
    <citation type="submission" date="2010-12" db="EMBL/GenBank/DDBJ databases">
        <title>The Genome Sequence of Coprobacillus sp. strain 29_1.</title>
        <authorList>
            <consortium name="The Broad Institute Genome Sequencing Platform"/>
            <person name="Earl A."/>
            <person name="Ward D."/>
            <person name="Feldgarden M."/>
            <person name="Gevers D."/>
            <person name="Daigneault M."/>
            <person name="Sibley C.D."/>
            <person name="White A."/>
            <person name="Strauss J."/>
            <person name="Allen-Vercoe E."/>
            <person name="Young S.K."/>
            <person name="Zeng Q."/>
            <person name="Gargeya S."/>
            <person name="Fitzgerald M."/>
            <person name="Haas B."/>
            <person name="Abouelleil A."/>
            <person name="Alvarado L."/>
            <person name="Arachchi H.M."/>
            <person name="Berlin A."/>
            <person name="Brown A."/>
            <person name="Chapman S.B."/>
            <person name="Chen Z."/>
            <person name="Dunbar C."/>
            <person name="Freedman E."/>
            <person name="Gearin G."/>
            <person name="Gellesch M."/>
            <person name="Goldberg J."/>
            <person name="Griggs A."/>
            <person name="Gujja S."/>
            <person name="Heilman E."/>
            <person name="Heiman D."/>
            <person name="Howarth C."/>
            <person name="Larson L."/>
            <person name="Lui A."/>
            <person name="MacDonald P.J.P."/>
            <person name="Mehta T."/>
            <person name="Montmayeur A."/>
            <person name="Murphy C."/>
            <person name="Neiman D."/>
            <person name="Pearson M."/>
            <person name="Priest M."/>
            <person name="Roberts A."/>
            <person name="Saif S."/>
            <person name="Shea T."/>
            <person name="Shenoy N."/>
            <person name="Sisk P."/>
            <person name="Stolte C."/>
            <person name="Sykes S."/>
            <person name="White J."/>
            <person name="Yandava C."/>
            <person name="Nusbaum C."/>
            <person name="Birren B."/>
        </authorList>
    </citation>
    <scope>NUCLEOTIDE SEQUENCE [LARGE SCALE GENOMIC DNA]</scope>
    <source>
        <strain evidence="5 6">29_1</strain>
    </source>
</reference>
<keyword evidence="2" id="KW-0378">Hydrolase</keyword>
<proteinExistence type="inferred from homology"/>
<keyword evidence="6" id="KW-1185">Reference proteome</keyword>
<dbReference type="InterPro" id="IPR052193">
    <property type="entry name" value="Peptidase_C59"/>
</dbReference>
<dbReference type="STRING" id="100884.GCA_000269565_00505"/>
<comment type="caution">
    <text evidence="5">The sequence shown here is derived from an EMBL/GenBank/DDBJ whole genome shotgun (WGS) entry which is preliminary data.</text>
</comment>
<gene>
    <name evidence="5" type="ORF">HMPREF9488_02842</name>
</gene>
<dbReference type="OrthoDB" id="8617387at2"/>
<evidence type="ECO:0000313" key="5">
    <source>
        <dbReference type="EMBL" id="EFW03856.1"/>
    </source>
</evidence>
<protein>
    <recommendedName>
        <fullName evidence="4">Choloylglycine hydrolase/NAAA C-terminal domain-containing protein</fullName>
    </recommendedName>
</protein>
<dbReference type="InterPro" id="IPR029055">
    <property type="entry name" value="Ntn_hydrolases_N"/>
</dbReference>
<dbReference type="eggNOG" id="COG3049">
    <property type="taxonomic scope" value="Bacteria"/>
</dbReference>
<dbReference type="Gene3D" id="3.60.60.10">
    <property type="entry name" value="Penicillin V Acylase, Chain A"/>
    <property type="match status" value="1"/>
</dbReference>
<comment type="similarity">
    <text evidence="1">Belongs to the peptidase C59 family.</text>
</comment>
<dbReference type="Proteomes" id="UP000003157">
    <property type="component" value="Unassembled WGS sequence"/>
</dbReference>
<dbReference type="GeneID" id="78228412"/>
<dbReference type="InterPro" id="IPR047794">
    <property type="entry name" value="C45_proenzyme-like"/>
</dbReference>
<feature type="domain" description="Choloylglycine hydrolase/NAAA C-terminal" evidence="4">
    <location>
        <begin position="95"/>
        <end position="256"/>
    </location>
</feature>
<organism evidence="5 6">
    <name type="scientific">Coprobacillus cateniformis</name>
    <dbReference type="NCBI Taxonomy" id="100884"/>
    <lineage>
        <taxon>Bacteria</taxon>
        <taxon>Bacillati</taxon>
        <taxon>Bacillota</taxon>
        <taxon>Erysipelotrichia</taxon>
        <taxon>Erysipelotrichales</taxon>
        <taxon>Coprobacillaceae</taxon>
        <taxon>Coprobacillus</taxon>
    </lineage>
</organism>
<dbReference type="EMBL" id="ADKX01000042">
    <property type="protein sequence ID" value="EFW03856.1"/>
    <property type="molecule type" value="Genomic_DNA"/>
</dbReference>
<dbReference type="NCBIfam" id="NF040521">
    <property type="entry name" value="C45_proenzyme"/>
    <property type="match status" value="1"/>
</dbReference>
<evidence type="ECO:0000256" key="1">
    <source>
        <dbReference type="ARBA" id="ARBA00006625"/>
    </source>
</evidence>
<dbReference type="SUPFAM" id="SSF56235">
    <property type="entry name" value="N-terminal nucleophile aminohydrolases (Ntn hydrolases)"/>
    <property type="match status" value="1"/>
</dbReference>
<dbReference type="PANTHER" id="PTHR35527">
    <property type="entry name" value="CHOLOYLGLYCINE HYDROLASE"/>
    <property type="match status" value="1"/>
</dbReference>
<dbReference type="HOGENOM" id="CLU_057333_0_0_9"/>
<accession>E7GDJ9</accession>
<dbReference type="PANTHER" id="PTHR35527:SF2">
    <property type="entry name" value="HYDROLASE"/>
    <property type="match status" value="1"/>
</dbReference>